<evidence type="ECO:0000256" key="1">
    <source>
        <dbReference type="SAM" id="Phobius"/>
    </source>
</evidence>
<dbReference type="Proteomes" id="UP000195447">
    <property type="component" value="Unassembled WGS sequence"/>
</dbReference>
<keyword evidence="1" id="KW-0812">Transmembrane</keyword>
<dbReference type="EMBL" id="NFKM01000028">
    <property type="protein sequence ID" value="OUP56253.1"/>
    <property type="molecule type" value="Genomic_DNA"/>
</dbReference>
<keyword evidence="1" id="KW-0472">Membrane</keyword>
<keyword evidence="3" id="KW-1185">Reference proteome</keyword>
<keyword evidence="1" id="KW-1133">Transmembrane helix</keyword>
<comment type="caution">
    <text evidence="2">The sequence shown here is derived from an EMBL/GenBank/DDBJ whole genome shotgun (WGS) entry which is preliminary data.</text>
</comment>
<evidence type="ECO:0000313" key="3">
    <source>
        <dbReference type="Proteomes" id="UP000195447"/>
    </source>
</evidence>
<gene>
    <name evidence="2" type="ORF">B5F14_09875</name>
</gene>
<dbReference type="AlphaFoldDB" id="A0A1Y4LHR0"/>
<name>A0A1Y4LHR0_9FIRM</name>
<feature type="transmembrane region" description="Helical" evidence="1">
    <location>
        <begin position="63"/>
        <end position="79"/>
    </location>
</feature>
<proteinExistence type="predicted"/>
<evidence type="ECO:0000313" key="2">
    <source>
        <dbReference type="EMBL" id="OUP56253.1"/>
    </source>
</evidence>
<sequence length="323" mass="38083">MTRYVYKDYMDINEDIDQNRKDYAFGTPTFLSAEQYQSIFFNGYDTSNPVVCRLFDQMKKKKVSSFLIQYFLAYVALYSDPDWMYENMFNIYEIDKELFLEAVDQMPCAALNGMTPKELDEQVSKYEEYMKKKEEIPRQGNAHLSEKEVKKFYRYYFSLLDYTNKKFKVKPAMEINPYGSVDPQKLIDVIEVFWENKDTIIAEYLKKSPLKLSPRGMRSIEAFKDGIRDGFVLVQYEKEYAIFMNEEHVFMVKGLHVNIDEVIDPMSLPTIVTTALIPYEGHIVYDSVLQTMPIGIGPNTAKTFEKEMEKFPKLYTLKKRELN</sequence>
<reference evidence="3" key="1">
    <citation type="submission" date="2017-04" db="EMBL/GenBank/DDBJ databases">
        <title>Function of individual gut microbiota members based on whole genome sequencing of pure cultures obtained from chicken caecum.</title>
        <authorList>
            <person name="Medvecky M."/>
            <person name="Cejkova D."/>
            <person name="Polansky O."/>
            <person name="Karasova D."/>
            <person name="Kubasova T."/>
            <person name="Cizek A."/>
            <person name="Rychlik I."/>
        </authorList>
    </citation>
    <scope>NUCLEOTIDE SEQUENCE [LARGE SCALE GENOMIC DNA]</scope>
    <source>
        <strain evidence="3">An178</strain>
    </source>
</reference>
<accession>A0A1Y4LHR0</accession>
<protein>
    <submittedName>
        <fullName evidence="2">Uncharacterized protein</fullName>
    </submittedName>
</protein>
<dbReference type="RefSeq" id="WP_087159194.1">
    <property type="nucleotide sequence ID" value="NZ_NFKM01000028.1"/>
</dbReference>
<organism evidence="2 3">
    <name type="scientific">Faecalitalea cylindroides</name>
    <dbReference type="NCBI Taxonomy" id="39483"/>
    <lineage>
        <taxon>Bacteria</taxon>
        <taxon>Bacillati</taxon>
        <taxon>Bacillota</taxon>
        <taxon>Erysipelotrichia</taxon>
        <taxon>Erysipelotrichales</taxon>
        <taxon>Erysipelotrichaceae</taxon>
        <taxon>Faecalitalea</taxon>
    </lineage>
</organism>